<feature type="region of interest" description="Disordered" evidence="1">
    <location>
        <begin position="30"/>
        <end position="49"/>
    </location>
</feature>
<accession>A0AAP0PVZ4</accession>
<dbReference type="Pfam" id="PF03462">
    <property type="entry name" value="PCRF"/>
    <property type="match status" value="1"/>
</dbReference>
<organism evidence="4 5">
    <name type="scientific">Stephania japonica</name>
    <dbReference type="NCBI Taxonomy" id="461633"/>
    <lineage>
        <taxon>Eukaryota</taxon>
        <taxon>Viridiplantae</taxon>
        <taxon>Streptophyta</taxon>
        <taxon>Embryophyta</taxon>
        <taxon>Tracheophyta</taxon>
        <taxon>Spermatophyta</taxon>
        <taxon>Magnoliopsida</taxon>
        <taxon>Ranunculales</taxon>
        <taxon>Menispermaceae</taxon>
        <taxon>Menispermoideae</taxon>
        <taxon>Cissampelideae</taxon>
        <taxon>Stephania</taxon>
    </lineage>
</organism>
<dbReference type="Proteomes" id="UP001417504">
    <property type="component" value="Unassembled WGS sequence"/>
</dbReference>
<protein>
    <recommendedName>
        <fullName evidence="3">Peptide chain release factor domain-containing protein</fullName>
    </recommendedName>
</protein>
<feature type="domain" description="Peptide chain release factor" evidence="3">
    <location>
        <begin position="78"/>
        <end position="134"/>
    </location>
</feature>
<dbReference type="GO" id="GO:0006415">
    <property type="term" value="P:translational termination"/>
    <property type="evidence" value="ECO:0007669"/>
    <property type="project" value="InterPro"/>
</dbReference>
<proteinExistence type="predicted"/>
<evidence type="ECO:0000313" key="5">
    <source>
        <dbReference type="Proteomes" id="UP001417504"/>
    </source>
</evidence>
<evidence type="ECO:0000313" key="4">
    <source>
        <dbReference type="EMBL" id="KAK9154811.1"/>
    </source>
</evidence>
<reference evidence="4 5" key="1">
    <citation type="submission" date="2024-01" db="EMBL/GenBank/DDBJ databases">
        <title>Genome assemblies of Stephania.</title>
        <authorList>
            <person name="Yang L."/>
        </authorList>
    </citation>
    <scope>NUCLEOTIDE SEQUENCE [LARGE SCALE GENOMIC DNA]</scope>
    <source>
        <strain evidence="4">QJT</strain>
        <tissue evidence="4">Leaf</tissue>
    </source>
</reference>
<keyword evidence="5" id="KW-1185">Reference proteome</keyword>
<dbReference type="SUPFAM" id="SSF75620">
    <property type="entry name" value="Release factor"/>
    <property type="match status" value="1"/>
</dbReference>
<evidence type="ECO:0000256" key="1">
    <source>
        <dbReference type="SAM" id="MobiDB-lite"/>
    </source>
</evidence>
<evidence type="ECO:0000259" key="3">
    <source>
        <dbReference type="Pfam" id="PF03462"/>
    </source>
</evidence>
<gene>
    <name evidence="4" type="ORF">Sjap_002291</name>
</gene>
<dbReference type="AlphaFoldDB" id="A0AAP0PVZ4"/>
<dbReference type="Gene3D" id="6.10.140.1950">
    <property type="match status" value="1"/>
</dbReference>
<dbReference type="InterPro" id="IPR005139">
    <property type="entry name" value="PCRF"/>
</dbReference>
<dbReference type="InterPro" id="IPR045853">
    <property type="entry name" value="Pep_chain_release_fac_I_sf"/>
</dbReference>
<comment type="caution">
    <text evidence="4">The sequence shown here is derived from an EMBL/GenBank/DDBJ whole genome shotgun (WGS) entry which is preliminary data.</text>
</comment>
<feature type="signal peptide" evidence="2">
    <location>
        <begin position="1"/>
        <end position="18"/>
    </location>
</feature>
<sequence>MASTSEMVLCVFVDGAVAALLCGNGGAEKANNSLNSSDGGAEKHVESSKNSLMGERFHAFSIPSINQANPRPTRRMVKLVDPNVVSNPNEYQNLAKSMAEHNEVISTYREFKDCEKQLEETKDLSKESGGDEDMA</sequence>
<dbReference type="EMBL" id="JBBNAE010000001">
    <property type="protein sequence ID" value="KAK9154811.1"/>
    <property type="molecule type" value="Genomic_DNA"/>
</dbReference>
<feature type="chain" id="PRO_5042833982" description="Peptide chain release factor domain-containing protein" evidence="2">
    <location>
        <begin position="19"/>
        <end position="135"/>
    </location>
</feature>
<evidence type="ECO:0000256" key="2">
    <source>
        <dbReference type="SAM" id="SignalP"/>
    </source>
</evidence>
<keyword evidence="2" id="KW-0732">Signal</keyword>
<name>A0AAP0PVZ4_9MAGN</name>